<dbReference type="EMBL" id="CP070968">
    <property type="protein sequence ID" value="QSF53561.1"/>
    <property type="molecule type" value="Genomic_DNA"/>
</dbReference>
<name>A0ABX7LL37_9CAUL</name>
<dbReference type="InterPro" id="IPR027417">
    <property type="entry name" value="P-loop_NTPase"/>
</dbReference>
<evidence type="ECO:0000313" key="3">
    <source>
        <dbReference type="Proteomes" id="UP000662957"/>
    </source>
</evidence>
<evidence type="ECO:0000313" key="2">
    <source>
        <dbReference type="EMBL" id="QSF53561.1"/>
    </source>
</evidence>
<dbReference type="RefSeq" id="WP_205681227.1">
    <property type="nucleotide sequence ID" value="NZ_CP070968.1"/>
</dbReference>
<dbReference type="InterPro" id="IPR045528">
    <property type="entry name" value="DO-GTPase2"/>
</dbReference>
<organism evidence="2 3">
    <name type="scientific">Brevundimonas fontaquae</name>
    <dbReference type="NCBI Taxonomy" id="2813778"/>
    <lineage>
        <taxon>Bacteria</taxon>
        <taxon>Pseudomonadati</taxon>
        <taxon>Pseudomonadota</taxon>
        <taxon>Alphaproteobacteria</taxon>
        <taxon>Caulobacterales</taxon>
        <taxon>Caulobacteraceae</taxon>
        <taxon>Brevundimonas</taxon>
    </lineage>
</organism>
<reference evidence="2 3" key="1">
    <citation type="submission" date="2021-02" db="EMBL/GenBank/DDBJ databases">
        <title>Brevundimonas sp. CS1 genome sequence.</title>
        <authorList>
            <person name="Lee K."/>
            <person name="Choi Y.-J."/>
            <person name="Son H.-R."/>
        </authorList>
    </citation>
    <scope>NUCLEOTIDE SEQUENCE [LARGE SCALE GENOMIC DNA]</scope>
    <source>
        <strain evidence="2 3">CS1</strain>
    </source>
</reference>
<evidence type="ECO:0000259" key="1">
    <source>
        <dbReference type="Pfam" id="PF19993"/>
    </source>
</evidence>
<gene>
    <name evidence="2" type="ORF">JX001_12320</name>
</gene>
<dbReference type="SUPFAM" id="SSF52540">
    <property type="entry name" value="P-loop containing nucleoside triphosphate hydrolases"/>
    <property type="match status" value="1"/>
</dbReference>
<feature type="domain" description="Double-GTPase 2" evidence="1">
    <location>
        <begin position="53"/>
        <end position="281"/>
    </location>
</feature>
<protein>
    <recommendedName>
        <fullName evidence="1">Double-GTPase 2 domain-containing protein</fullName>
    </recommendedName>
</protein>
<accession>A0ABX7LL37</accession>
<dbReference type="Gene3D" id="3.40.50.300">
    <property type="entry name" value="P-loop containing nucleotide triphosphate hydrolases"/>
    <property type="match status" value="1"/>
</dbReference>
<dbReference type="Proteomes" id="UP000662957">
    <property type="component" value="Chromosome"/>
</dbReference>
<dbReference type="Pfam" id="PF19993">
    <property type="entry name" value="DO-GTPase2"/>
    <property type="match status" value="1"/>
</dbReference>
<sequence length="310" mass="33729">MTDVDIDPSDIDAFDDDVSVPPTAEDDWEPLASTRLFDGVGADAFLRRAPATIVAIVGERGSGKTTLVSTIYERFLREPFGGYLFALSRTLTGFEQRLFTSRLASGRAVPATPRTSAQDPLHFFHLALARDSNPSVHFNLLLSERAGELYRLVRDNPARALDLPEITKADHIVVVIDGRRLIDPKSAAEAAAETRGLLRALADSGAVPTTACVQVVATKMDLFAGRGKTKSRAALKELQDALTKAFAARFASFQHFEVTARDPKAKVSVGSGTERLLNLWTADRPPPARPKPDLPVLTTQFDRLRLKPGA</sequence>
<proteinExistence type="predicted"/>
<keyword evidence="3" id="KW-1185">Reference proteome</keyword>